<dbReference type="Proteomes" id="UP000595823">
    <property type="component" value="Chromosome"/>
</dbReference>
<evidence type="ECO:0000313" key="3">
    <source>
        <dbReference type="Proteomes" id="UP000595823"/>
    </source>
</evidence>
<dbReference type="AlphaFoldDB" id="A0A7T7CCJ8"/>
<name>A0A7T7CCJ8_9BACI</name>
<dbReference type="EMBL" id="CP054705">
    <property type="protein sequence ID" value="QQK76984.1"/>
    <property type="molecule type" value="Genomic_DNA"/>
</dbReference>
<evidence type="ECO:0000256" key="1">
    <source>
        <dbReference type="SAM" id="Phobius"/>
    </source>
</evidence>
<dbReference type="RefSeq" id="WP_200124109.1">
    <property type="nucleotide sequence ID" value="NZ_CP054705.1"/>
</dbReference>
<evidence type="ECO:0000313" key="2">
    <source>
        <dbReference type="EMBL" id="QQK76984.1"/>
    </source>
</evidence>
<accession>A0A7T7CCJ8</accession>
<feature type="transmembrane region" description="Helical" evidence="1">
    <location>
        <begin position="7"/>
        <end position="24"/>
    </location>
</feature>
<gene>
    <name evidence="2" type="ORF">HUG15_16325</name>
</gene>
<keyword evidence="3" id="KW-1185">Reference proteome</keyword>
<feature type="transmembrane region" description="Helical" evidence="1">
    <location>
        <begin position="30"/>
        <end position="48"/>
    </location>
</feature>
<keyword evidence="1" id="KW-0812">Transmembrane</keyword>
<reference evidence="2 3" key="1">
    <citation type="submission" date="2020-06" db="EMBL/GenBank/DDBJ databases">
        <title>Genomic analysis of Salicibibacter sp. NKC5-3.</title>
        <authorList>
            <person name="Oh Y.J."/>
        </authorList>
    </citation>
    <scope>NUCLEOTIDE SEQUENCE [LARGE SCALE GENOMIC DNA]</scope>
    <source>
        <strain evidence="2 3">NKC5-3</strain>
    </source>
</reference>
<sequence length="54" mass="5981">MHFLIGVFIFTVVAITGYFFLSAFTSLAETAIVILALVLAFLAEYTYMKIRADG</sequence>
<protein>
    <submittedName>
        <fullName evidence="2">Uncharacterized protein</fullName>
    </submittedName>
</protein>
<organism evidence="2 3">
    <name type="scientific">Salicibibacter cibarius</name>
    <dbReference type="NCBI Taxonomy" id="2743000"/>
    <lineage>
        <taxon>Bacteria</taxon>
        <taxon>Bacillati</taxon>
        <taxon>Bacillota</taxon>
        <taxon>Bacilli</taxon>
        <taxon>Bacillales</taxon>
        <taxon>Bacillaceae</taxon>
        <taxon>Salicibibacter</taxon>
    </lineage>
</organism>
<proteinExistence type="predicted"/>
<dbReference type="KEGG" id="scia:HUG15_16325"/>
<keyword evidence="1" id="KW-0472">Membrane</keyword>
<keyword evidence="1" id="KW-1133">Transmembrane helix</keyword>